<accession>A0A179FRU5</accession>
<dbReference type="AlphaFoldDB" id="A0A179FRU5"/>
<dbReference type="GO" id="GO:0016139">
    <property type="term" value="P:glycoside catabolic process"/>
    <property type="evidence" value="ECO:0007669"/>
    <property type="project" value="TreeGrafter"/>
</dbReference>
<name>A0A179FRU5_METCM</name>
<protein>
    <recommendedName>
        <fullName evidence="3">alpha-L-fucosidase</fullName>
        <ecNumber evidence="3">3.2.1.51</ecNumber>
    </recommendedName>
</protein>
<proteinExistence type="inferred from homology"/>
<dbReference type="KEGG" id="pchm:VFPPC_04576"/>
<dbReference type="SUPFAM" id="SSF51445">
    <property type="entry name" value="(Trans)glycosidases"/>
    <property type="match status" value="1"/>
</dbReference>
<dbReference type="Proteomes" id="UP000078397">
    <property type="component" value="Unassembled WGS sequence"/>
</dbReference>
<evidence type="ECO:0000256" key="6">
    <source>
        <dbReference type="ARBA" id="ARBA00023295"/>
    </source>
</evidence>
<dbReference type="RefSeq" id="XP_018145184.1">
    <property type="nucleotide sequence ID" value="XM_018283913.1"/>
</dbReference>
<comment type="similarity">
    <text evidence="2">Belongs to the glycosyl hydrolase 29 family.</text>
</comment>
<dbReference type="PANTHER" id="PTHR10030">
    <property type="entry name" value="ALPHA-L-FUCOSIDASE"/>
    <property type="match status" value="1"/>
</dbReference>
<dbReference type="OrthoDB" id="6039950at2759"/>
<dbReference type="Pfam" id="PF01120">
    <property type="entry name" value="Alpha_L_fucos"/>
    <property type="match status" value="1"/>
</dbReference>
<dbReference type="EC" id="3.2.1.51" evidence="3"/>
<dbReference type="EMBL" id="LSBJ02000003">
    <property type="protein sequence ID" value="OAQ68334.1"/>
    <property type="molecule type" value="Genomic_DNA"/>
</dbReference>
<evidence type="ECO:0000259" key="8">
    <source>
        <dbReference type="Pfam" id="PF01120"/>
    </source>
</evidence>
<evidence type="ECO:0000256" key="3">
    <source>
        <dbReference type="ARBA" id="ARBA00012662"/>
    </source>
</evidence>
<dbReference type="SMART" id="SM00812">
    <property type="entry name" value="Alpha_L_fucos"/>
    <property type="match status" value="1"/>
</dbReference>
<feature type="domain" description="Glycoside hydrolase family 29 N-terminal" evidence="8">
    <location>
        <begin position="155"/>
        <end position="509"/>
    </location>
</feature>
<dbReference type="PANTHER" id="PTHR10030:SF37">
    <property type="entry name" value="ALPHA-L-FUCOSIDASE-RELATED"/>
    <property type="match status" value="1"/>
</dbReference>
<dbReference type="GO" id="GO:0004560">
    <property type="term" value="F:alpha-L-fucosidase activity"/>
    <property type="evidence" value="ECO:0007669"/>
    <property type="project" value="UniProtKB-EC"/>
</dbReference>
<dbReference type="Gene3D" id="3.20.20.80">
    <property type="entry name" value="Glycosidases"/>
    <property type="match status" value="1"/>
</dbReference>
<comment type="function">
    <text evidence="1">Alpha-L-fucosidase is responsible for hydrolyzing the alpha-1,6-linked fucose joined to the reducing-end N-acetylglucosamine of the carbohydrate moieties of glycoproteins.</text>
</comment>
<reference evidence="9 10" key="1">
    <citation type="journal article" date="2016" name="PLoS Pathog.">
        <title>Biosynthesis of antibiotic leucinostatins in bio-control fungus Purpureocillium lilacinum and their inhibition on phytophthora revealed by genome mining.</title>
        <authorList>
            <person name="Wang G."/>
            <person name="Liu Z."/>
            <person name="Lin R."/>
            <person name="Li E."/>
            <person name="Mao Z."/>
            <person name="Ling J."/>
            <person name="Yang Y."/>
            <person name="Yin W.B."/>
            <person name="Xie B."/>
        </authorList>
    </citation>
    <scope>NUCLEOTIDE SEQUENCE [LARGE SCALE GENOMIC DNA]</scope>
    <source>
        <strain evidence="9">170</strain>
    </source>
</reference>
<gene>
    <name evidence="9" type="ORF">VFPPC_04576</name>
</gene>
<evidence type="ECO:0000313" key="9">
    <source>
        <dbReference type="EMBL" id="OAQ68334.1"/>
    </source>
</evidence>
<sequence>MTGTIFVTKLVAFVSGVSALVAPGSLHGISARTGVHASPTSLEINKPNITSKWIDGSNLVQIIEVYINNTDPKNYLTEADDLSVTVQSQFLDTVVPGTLKRLGPRQAGIVQIGVKNKRNIRPGTQCTGKVVAKYGSGKNRKQATQATSGTCGFADFVATEKSVNSHVAPDWFNDLKYGIFIHWGPYSVPAYGSVGANENYAEWYWKWMQDPNDKTQTYQYHLKTYGKEVNYDDFFANFSDKGFNPREWVDLFSDAGAQYFVPTTKHHDGFALFNFSTAISKRSSIHYGPKRDIIKDLFAAAKKYQPQLRLGTYFSMPEWFNPAFKKYGFSAWPGGPAHNPYTGEELPYTGFVEVEDFVKDIQLPQMRTLANEYGIDIMWCDITTKGNNATIFTSEWMNSARKSKRQVTFNDRCGIPGDFSTPEYETNEDTVTHKWEASRGMDPHSYGYNAQTPDSAYLTGGEIVKTLVDMVSKNGNFLLDIGPTGNGSIPQIMQTNLRDAGKWIKSHGESIFKTRFWTVKPGSDPFRYTTAKDAFYIHHIGKPPSSLAVKDPVPYLPGDKVTVVGGKQNGKKVPVSWDGVGSLKLSLGDDVISGDEYVWTFKIQYA</sequence>
<dbReference type="InterPro" id="IPR000933">
    <property type="entry name" value="Glyco_hydro_29"/>
</dbReference>
<dbReference type="GO" id="GO:0006004">
    <property type="term" value="P:fucose metabolic process"/>
    <property type="evidence" value="ECO:0007669"/>
    <property type="project" value="InterPro"/>
</dbReference>
<dbReference type="InterPro" id="IPR017853">
    <property type="entry name" value="GH"/>
</dbReference>
<organism evidence="9 10">
    <name type="scientific">Pochonia chlamydosporia 170</name>
    <dbReference type="NCBI Taxonomy" id="1380566"/>
    <lineage>
        <taxon>Eukaryota</taxon>
        <taxon>Fungi</taxon>
        <taxon>Dikarya</taxon>
        <taxon>Ascomycota</taxon>
        <taxon>Pezizomycotina</taxon>
        <taxon>Sordariomycetes</taxon>
        <taxon>Hypocreomycetidae</taxon>
        <taxon>Hypocreales</taxon>
        <taxon>Clavicipitaceae</taxon>
        <taxon>Pochonia</taxon>
    </lineage>
</organism>
<keyword evidence="6" id="KW-0326">Glycosidase</keyword>
<dbReference type="GeneID" id="28847907"/>
<evidence type="ECO:0000256" key="5">
    <source>
        <dbReference type="ARBA" id="ARBA00022801"/>
    </source>
</evidence>
<dbReference type="STRING" id="1380566.A0A179FRU5"/>
<keyword evidence="5" id="KW-0378">Hydrolase</keyword>
<comment type="caution">
    <text evidence="9">The sequence shown here is derived from an EMBL/GenBank/DDBJ whole genome shotgun (WGS) entry which is preliminary data.</text>
</comment>
<keyword evidence="4 7" id="KW-0732">Signal</keyword>
<evidence type="ECO:0000256" key="4">
    <source>
        <dbReference type="ARBA" id="ARBA00022729"/>
    </source>
</evidence>
<evidence type="ECO:0000256" key="1">
    <source>
        <dbReference type="ARBA" id="ARBA00004071"/>
    </source>
</evidence>
<keyword evidence="10" id="KW-1185">Reference proteome</keyword>
<dbReference type="InterPro" id="IPR016286">
    <property type="entry name" value="FUC_metazoa-typ"/>
</dbReference>
<evidence type="ECO:0000256" key="2">
    <source>
        <dbReference type="ARBA" id="ARBA00007951"/>
    </source>
</evidence>
<feature type="signal peptide" evidence="7">
    <location>
        <begin position="1"/>
        <end position="19"/>
    </location>
</feature>
<evidence type="ECO:0000313" key="10">
    <source>
        <dbReference type="Proteomes" id="UP000078397"/>
    </source>
</evidence>
<dbReference type="InterPro" id="IPR057739">
    <property type="entry name" value="Glyco_hydro_29_N"/>
</dbReference>
<evidence type="ECO:0000256" key="7">
    <source>
        <dbReference type="SAM" id="SignalP"/>
    </source>
</evidence>
<dbReference type="PRINTS" id="PR00741">
    <property type="entry name" value="GLHYDRLASE29"/>
</dbReference>
<feature type="chain" id="PRO_5025347133" description="alpha-L-fucosidase" evidence="7">
    <location>
        <begin position="20"/>
        <end position="606"/>
    </location>
</feature>